<dbReference type="GO" id="GO:0005794">
    <property type="term" value="C:Golgi apparatus"/>
    <property type="evidence" value="ECO:0007669"/>
    <property type="project" value="TreeGrafter"/>
</dbReference>
<keyword evidence="3" id="KW-1185">Reference proteome</keyword>
<reference evidence="2 3" key="1">
    <citation type="submission" date="2024-05" db="EMBL/GenBank/DDBJ databases">
        <authorList>
            <person name="Wallberg A."/>
        </authorList>
    </citation>
    <scope>NUCLEOTIDE SEQUENCE [LARGE SCALE GENOMIC DNA]</scope>
</reference>
<dbReference type="InterPro" id="IPR029063">
    <property type="entry name" value="SAM-dependent_MTases_sf"/>
</dbReference>
<dbReference type="GO" id="GO:0005886">
    <property type="term" value="C:plasma membrane"/>
    <property type="evidence" value="ECO:0007669"/>
    <property type="project" value="TreeGrafter"/>
</dbReference>
<protein>
    <recommendedName>
        <fullName evidence="1">Methyltransferase FkbM domain-containing protein</fullName>
    </recommendedName>
</protein>
<proteinExistence type="predicted"/>
<dbReference type="GO" id="GO:0016197">
    <property type="term" value="P:endosomal transport"/>
    <property type="evidence" value="ECO:0007669"/>
    <property type="project" value="TreeGrafter"/>
</dbReference>
<dbReference type="SUPFAM" id="SSF53335">
    <property type="entry name" value="S-adenosyl-L-methionine-dependent methyltransferases"/>
    <property type="match status" value="1"/>
</dbReference>
<dbReference type="InterPro" id="IPR053202">
    <property type="entry name" value="EGF_Rcpt_Signaling_Reg"/>
</dbReference>
<dbReference type="PANTHER" id="PTHR34009">
    <property type="entry name" value="PROTEIN STAR"/>
    <property type="match status" value="1"/>
</dbReference>
<name>A0AAV2QHV9_MEGNR</name>
<accession>A0AAV2QHV9</accession>
<dbReference type="GO" id="GO:0006888">
    <property type="term" value="P:endoplasmic reticulum to Golgi vesicle-mediated transport"/>
    <property type="evidence" value="ECO:0007669"/>
    <property type="project" value="TreeGrafter"/>
</dbReference>
<dbReference type="Proteomes" id="UP001497623">
    <property type="component" value="Unassembled WGS sequence"/>
</dbReference>
<dbReference type="PANTHER" id="PTHR34009:SF2">
    <property type="entry name" value="PROTEIN STAR"/>
    <property type="match status" value="1"/>
</dbReference>
<gene>
    <name evidence="2" type="ORF">MNOR_LOCUS11578</name>
</gene>
<comment type="caution">
    <text evidence="2">The sequence shown here is derived from an EMBL/GenBank/DDBJ whole genome shotgun (WGS) entry which is preliminary data.</text>
</comment>
<sequence length="303" mass="34278">MVRLRGVVYLGLAFLLILVMIAFTSETFSLSNLLHPLKPAPRILKPLVPLVQELNKEDIPADHPDVIKVIQDRYLIKPSKKPYNLSNPDEINPSMGQAQRIDFILKGMRNGFYIECGGLDGELRSNTLFFERERGWNGVLIEADPKNFEQMITKQRKAYLSPACLAPVSHPTSVQFQQEENQGHIVGKQEHDSPGSEMGAVVEVQCFPLYSYILALNATTVDYFSLDVEGAELSVLKTIPWDKVDIKTLSVEFIHGVEGKEAIRKFMLDKGYYVNSEVTHPDWLANDFIFVKRTKELQTPLGE</sequence>
<evidence type="ECO:0000313" key="3">
    <source>
        <dbReference type="Proteomes" id="UP001497623"/>
    </source>
</evidence>
<dbReference type="AlphaFoldDB" id="A0AAV2QHV9"/>
<evidence type="ECO:0000259" key="1">
    <source>
        <dbReference type="Pfam" id="PF05050"/>
    </source>
</evidence>
<feature type="domain" description="Methyltransferase FkbM" evidence="1">
    <location>
        <begin position="115"/>
        <end position="272"/>
    </location>
</feature>
<evidence type="ECO:0000313" key="2">
    <source>
        <dbReference type="EMBL" id="CAL4081549.1"/>
    </source>
</evidence>
<organism evidence="2 3">
    <name type="scientific">Meganyctiphanes norvegica</name>
    <name type="common">Northern krill</name>
    <name type="synonym">Thysanopoda norvegica</name>
    <dbReference type="NCBI Taxonomy" id="48144"/>
    <lineage>
        <taxon>Eukaryota</taxon>
        <taxon>Metazoa</taxon>
        <taxon>Ecdysozoa</taxon>
        <taxon>Arthropoda</taxon>
        <taxon>Crustacea</taxon>
        <taxon>Multicrustacea</taxon>
        <taxon>Malacostraca</taxon>
        <taxon>Eumalacostraca</taxon>
        <taxon>Eucarida</taxon>
        <taxon>Euphausiacea</taxon>
        <taxon>Euphausiidae</taxon>
        <taxon>Meganyctiphanes</taxon>
    </lineage>
</organism>
<dbReference type="GO" id="GO:0005789">
    <property type="term" value="C:endoplasmic reticulum membrane"/>
    <property type="evidence" value="ECO:0007669"/>
    <property type="project" value="TreeGrafter"/>
</dbReference>
<dbReference type="InterPro" id="IPR006342">
    <property type="entry name" value="FkbM_mtfrase"/>
</dbReference>
<dbReference type="EMBL" id="CAXKWB010006130">
    <property type="protein sequence ID" value="CAL4081549.1"/>
    <property type="molecule type" value="Genomic_DNA"/>
</dbReference>
<dbReference type="GO" id="GO:0031902">
    <property type="term" value="C:late endosome membrane"/>
    <property type="evidence" value="ECO:0007669"/>
    <property type="project" value="TreeGrafter"/>
</dbReference>
<dbReference type="Gene3D" id="3.40.50.150">
    <property type="entry name" value="Vaccinia Virus protein VP39"/>
    <property type="match status" value="1"/>
</dbReference>
<dbReference type="Pfam" id="PF05050">
    <property type="entry name" value="Methyltransf_21"/>
    <property type="match status" value="1"/>
</dbReference>